<dbReference type="InterPro" id="IPR002878">
    <property type="entry name" value="ChsH2_C"/>
</dbReference>
<dbReference type="InterPro" id="IPR012340">
    <property type="entry name" value="NA-bd_OB-fold"/>
</dbReference>
<name>A0A933GLD4_UNCTE</name>
<protein>
    <submittedName>
        <fullName evidence="3">Zn-ribbon domain-containing OB-fold protein</fullName>
    </submittedName>
</protein>
<dbReference type="SUPFAM" id="SSF50249">
    <property type="entry name" value="Nucleic acid-binding proteins"/>
    <property type="match status" value="1"/>
</dbReference>
<comment type="caution">
    <text evidence="3">The sequence shown here is derived from an EMBL/GenBank/DDBJ whole genome shotgun (WGS) entry which is preliminary data.</text>
</comment>
<gene>
    <name evidence="3" type="ORF">HY730_00850</name>
</gene>
<dbReference type="InterPro" id="IPR022002">
    <property type="entry name" value="ChsH2_Znr"/>
</dbReference>
<evidence type="ECO:0000313" key="4">
    <source>
        <dbReference type="Proteomes" id="UP000772181"/>
    </source>
</evidence>
<dbReference type="Proteomes" id="UP000772181">
    <property type="component" value="Unassembled WGS sequence"/>
</dbReference>
<dbReference type="PANTHER" id="PTHR34075">
    <property type="entry name" value="BLR3430 PROTEIN"/>
    <property type="match status" value="1"/>
</dbReference>
<organism evidence="3 4">
    <name type="scientific">Tectimicrobiota bacterium</name>
    <dbReference type="NCBI Taxonomy" id="2528274"/>
    <lineage>
        <taxon>Bacteria</taxon>
        <taxon>Pseudomonadati</taxon>
        <taxon>Nitrospinota/Tectimicrobiota group</taxon>
        <taxon>Candidatus Tectimicrobiota</taxon>
    </lineage>
</organism>
<reference evidence="3" key="1">
    <citation type="submission" date="2020-07" db="EMBL/GenBank/DDBJ databases">
        <title>Huge and variable diversity of episymbiotic CPR bacteria and DPANN archaea in groundwater ecosystems.</title>
        <authorList>
            <person name="He C.Y."/>
            <person name="Keren R."/>
            <person name="Whittaker M."/>
            <person name="Farag I.F."/>
            <person name="Doudna J."/>
            <person name="Cate J.H.D."/>
            <person name="Banfield J.F."/>
        </authorList>
    </citation>
    <scope>NUCLEOTIDE SEQUENCE</scope>
    <source>
        <strain evidence="3">NC_groundwater_1482_Ag_S-0.65um_47_24</strain>
    </source>
</reference>
<evidence type="ECO:0000313" key="3">
    <source>
        <dbReference type="EMBL" id="MBI4594909.1"/>
    </source>
</evidence>
<evidence type="ECO:0000259" key="2">
    <source>
        <dbReference type="Pfam" id="PF12172"/>
    </source>
</evidence>
<dbReference type="PANTHER" id="PTHR34075:SF5">
    <property type="entry name" value="BLR3430 PROTEIN"/>
    <property type="match status" value="1"/>
</dbReference>
<feature type="domain" description="ChsH2 C-terminal OB-fold" evidence="1">
    <location>
        <begin position="57"/>
        <end position="120"/>
    </location>
</feature>
<dbReference type="InterPro" id="IPR052513">
    <property type="entry name" value="Thioester_dehydratase-like"/>
</dbReference>
<dbReference type="Pfam" id="PF12172">
    <property type="entry name" value="zf-ChsH2"/>
    <property type="match status" value="1"/>
</dbReference>
<feature type="domain" description="ChsH2 rubredoxin-like zinc ribbon" evidence="2">
    <location>
        <begin position="25"/>
        <end position="51"/>
    </location>
</feature>
<dbReference type="Gene3D" id="6.10.30.10">
    <property type="match status" value="1"/>
</dbReference>
<evidence type="ECO:0000259" key="1">
    <source>
        <dbReference type="Pfam" id="PF01796"/>
    </source>
</evidence>
<sequence>MAAEKKQILVGEGLFHMPSSPQEKPYLIGSKCKNCGFTSFPRKIICPACVSENTMEEVALSRIGKIDTFTVAYVALPGYPSPYLQAYVDLPEGPRILSFITGCEPKADSLKIGMNVEMVIDTLYKDEAGNDVLGFKFKPLA</sequence>
<dbReference type="AlphaFoldDB" id="A0A933GLD4"/>
<dbReference type="EMBL" id="JACQWF010000038">
    <property type="protein sequence ID" value="MBI4594909.1"/>
    <property type="molecule type" value="Genomic_DNA"/>
</dbReference>
<proteinExistence type="predicted"/>
<accession>A0A933GLD4</accession>
<dbReference type="Pfam" id="PF01796">
    <property type="entry name" value="OB_ChsH2_C"/>
    <property type="match status" value="1"/>
</dbReference>